<feature type="transmembrane region" description="Helical" evidence="6">
    <location>
        <begin position="565"/>
        <end position="587"/>
    </location>
</feature>
<dbReference type="EMBL" id="NJHN03000012">
    <property type="protein sequence ID" value="KAH9426117.1"/>
    <property type="molecule type" value="Genomic_DNA"/>
</dbReference>
<feature type="transmembrane region" description="Helical" evidence="6">
    <location>
        <begin position="62"/>
        <end position="83"/>
    </location>
</feature>
<feature type="domain" description="CWH43-like N-terminal" evidence="7">
    <location>
        <begin position="349"/>
        <end position="591"/>
    </location>
</feature>
<comment type="caution">
    <text evidence="8">The sequence shown here is derived from an EMBL/GenBank/DDBJ whole genome shotgun (WGS) entry which is preliminary data.</text>
</comment>
<feature type="transmembrane region" description="Helical" evidence="6">
    <location>
        <begin position="390"/>
        <end position="414"/>
    </location>
</feature>
<organism evidence="8 9">
    <name type="scientific">Dermatophagoides pteronyssinus</name>
    <name type="common">European house dust mite</name>
    <dbReference type="NCBI Taxonomy" id="6956"/>
    <lineage>
        <taxon>Eukaryota</taxon>
        <taxon>Metazoa</taxon>
        <taxon>Ecdysozoa</taxon>
        <taxon>Arthropoda</taxon>
        <taxon>Chelicerata</taxon>
        <taxon>Arachnida</taxon>
        <taxon>Acari</taxon>
        <taxon>Acariformes</taxon>
        <taxon>Sarcoptiformes</taxon>
        <taxon>Astigmata</taxon>
        <taxon>Psoroptidia</taxon>
        <taxon>Analgoidea</taxon>
        <taxon>Pyroglyphidae</taxon>
        <taxon>Dermatophagoidinae</taxon>
        <taxon>Dermatophagoides</taxon>
    </lineage>
</organism>
<gene>
    <name evidence="8" type="primary">DRAM2_4</name>
    <name evidence="8" type="ORF">DERP_007057</name>
</gene>
<comment type="similarity">
    <text evidence="2">Belongs to the DRAM/TMEM150 family.</text>
</comment>
<dbReference type="PANTHER" id="PTHR21324">
    <property type="entry name" value="FASTING-INDUCIBLE INTEGRAL MEMBRANE PROTEIN TM6P1-RELATED"/>
    <property type="match status" value="1"/>
</dbReference>
<feature type="transmembrane region" description="Helical" evidence="6">
    <location>
        <begin position="472"/>
        <end position="501"/>
    </location>
</feature>
<feature type="transmembrane region" description="Helical" evidence="6">
    <location>
        <begin position="181"/>
        <end position="201"/>
    </location>
</feature>
<accession>A0ABQ8JV46</accession>
<dbReference type="Pfam" id="PF10277">
    <property type="entry name" value="Frag1"/>
    <property type="match status" value="2"/>
</dbReference>
<feature type="transmembrane region" description="Helical" evidence="6">
    <location>
        <begin position="513"/>
        <end position="537"/>
    </location>
</feature>
<proteinExistence type="inferred from homology"/>
<evidence type="ECO:0000256" key="6">
    <source>
        <dbReference type="SAM" id="Phobius"/>
    </source>
</evidence>
<dbReference type="InterPro" id="IPR050911">
    <property type="entry name" value="DRAM/TMEM150_Autophagy_Mod"/>
</dbReference>
<keyword evidence="9" id="KW-1185">Reference proteome</keyword>
<feature type="transmembrane region" description="Helical" evidence="6">
    <location>
        <begin position="103"/>
        <end position="127"/>
    </location>
</feature>
<reference evidence="8 9" key="1">
    <citation type="journal article" date="2018" name="J. Allergy Clin. Immunol.">
        <title>High-quality assembly of Dermatophagoides pteronyssinus genome and transcriptome reveals a wide range of novel allergens.</title>
        <authorList>
            <person name="Liu X.Y."/>
            <person name="Yang K.Y."/>
            <person name="Wang M.Q."/>
            <person name="Kwok J.S."/>
            <person name="Zeng X."/>
            <person name="Yang Z."/>
            <person name="Xiao X.J."/>
            <person name="Lau C.P."/>
            <person name="Li Y."/>
            <person name="Huang Z.M."/>
            <person name="Ba J.G."/>
            <person name="Yim A.K."/>
            <person name="Ouyang C.Y."/>
            <person name="Ngai S.M."/>
            <person name="Chan T.F."/>
            <person name="Leung E.L."/>
            <person name="Liu L."/>
            <person name="Liu Z.G."/>
            <person name="Tsui S.K."/>
        </authorList>
    </citation>
    <scope>NUCLEOTIDE SEQUENCE [LARGE SCALE GENOMIC DNA]</scope>
    <source>
        <strain evidence="8">Derp</strain>
    </source>
</reference>
<feature type="domain" description="CWH43-like N-terminal" evidence="7">
    <location>
        <begin position="62"/>
        <end position="298"/>
    </location>
</feature>
<keyword evidence="4 6" id="KW-1133">Transmembrane helix</keyword>
<feature type="transmembrane region" description="Helical" evidence="6">
    <location>
        <begin position="222"/>
        <end position="243"/>
    </location>
</feature>
<keyword evidence="3 6" id="KW-0812">Transmembrane</keyword>
<evidence type="ECO:0000256" key="5">
    <source>
        <dbReference type="ARBA" id="ARBA00023136"/>
    </source>
</evidence>
<evidence type="ECO:0000256" key="2">
    <source>
        <dbReference type="ARBA" id="ARBA00006565"/>
    </source>
</evidence>
<evidence type="ECO:0000313" key="9">
    <source>
        <dbReference type="Proteomes" id="UP000887458"/>
    </source>
</evidence>
<feature type="transmembrane region" description="Helical" evidence="6">
    <location>
        <begin position="447"/>
        <end position="466"/>
    </location>
</feature>
<feature type="transmembrane region" description="Helical" evidence="6">
    <location>
        <begin position="269"/>
        <end position="294"/>
    </location>
</feature>
<dbReference type="InterPro" id="IPR019402">
    <property type="entry name" value="CWH43_N"/>
</dbReference>
<evidence type="ECO:0000256" key="3">
    <source>
        <dbReference type="ARBA" id="ARBA00022692"/>
    </source>
</evidence>
<sequence length="603" mass="70779">MDIEKNLNNNLIIANHNAIDNDIVEEKHQNNDQIQSTVEQRQQQQQHLKKHRRLYAWIKSHLWIFPLLLSMVLFMLCIIPYILSINYNTVDPILPYISDTGGLAPGAIVFSQLLDFMAILIFISCWIRYKQIKFYLNENFMDKNLDHFNYLHRLNRHSFWLSIITSLSAIGVGNIRTTESLPLHMIMAISLFSTISIYCCYCTHLARILYREFSIESKPITMMFCTIITFIAFIITCTCELINRYQVGNENFHNNKFRMHWPETDKQSYYVHVTCTTFEWITVFSLAIFVLCIYRRFQSSPSSSINNNNDFDKSKNIIVIKNEDNHSLKQSKTENIIQFDDNNKMKQYLWILPLIPAILIPIDCILPYYLAIKSNQVAPIFPYVSDAASYSPAANIFSQIMDIICISVTIVGLIRYKQVNYLINEMINKQNDEINLKIIKSLQNANFIALISSIIASFGGIMVGNFRENELFWLHIFGALSLFSGFAIFMFVQTFLCWHFYQQQLINYKTRPISMIIICIMLICFLPPFLYVTIYSVSKIGLDQFLNVQYRYFWPKNEVAYVEHIISTIFEWILINIASVYYFLLAFQMKKFGKTRLRTFYLI</sequence>
<feature type="transmembrane region" description="Helical" evidence="6">
    <location>
        <begin position="158"/>
        <end position="175"/>
    </location>
</feature>
<evidence type="ECO:0000256" key="4">
    <source>
        <dbReference type="ARBA" id="ARBA00022989"/>
    </source>
</evidence>
<feature type="transmembrane region" description="Helical" evidence="6">
    <location>
        <begin position="348"/>
        <end position="370"/>
    </location>
</feature>
<evidence type="ECO:0000256" key="1">
    <source>
        <dbReference type="ARBA" id="ARBA00004127"/>
    </source>
</evidence>
<evidence type="ECO:0000259" key="7">
    <source>
        <dbReference type="Pfam" id="PF10277"/>
    </source>
</evidence>
<name>A0ABQ8JV46_DERPT</name>
<evidence type="ECO:0000313" key="8">
    <source>
        <dbReference type="EMBL" id="KAH9426117.1"/>
    </source>
</evidence>
<protein>
    <submittedName>
        <fullName evidence="8">DNA damage-regulated autophagy modulator protein</fullName>
    </submittedName>
</protein>
<reference evidence="8 9" key="2">
    <citation type="journal article" date="2022" name="Mol. Biol. Evol.">
        <title>Comparative Genomics Reveals Insights into the Divergent Evolution of Astigmatic Mites and Household Pest Adaptations.</title>
        <authorList>
            <person name="Xiong Q."/>
            <person name="Wan A.T."/>
            <person name="Liu X."/>
            <person name="Fung C.S."/>
            <person name="Xiao X."/>
            <person name="Malainual N."/>
            <person name="Hou J."/>
            <person name="Wang L."/>
            <person name="Wang M."/>
            <person name="Yang K.Y."/>
            <person name="Cui Y."/>
            <person name="Leung E.L."/>
            <person name="Nong W."/>
            <person name="Shin S.K."/>
            <person name="Au S.W."/>
            <person name="Jeong K.Y."/>
            <person name="Chew F.T."/>
            <person name="Hui J.H."/>
            <person name="Leung T.F."/>
            <person name="Tungtrongchitr A."/>
            <person name="Zhong N."/>
            <person name="Liu Z."/>
            <person name="Tsui S.K."/>
        </authorList>
    </citation>
    <scope>NUCLEOTIDE SEQUENCE [LARGE SCALE GENOMIC DNA]</scope>
    <source>
        <strain evidence="8">Derp</strain>
    </source>
</reference>
<dbReference type="PANTHER" id="PTHR21324:SF2">
    <property type="entry name" value="EG:22E5.9 PROTEIN"/>
    <property type="match status" value="1"/>
</dbReference>
<keyword evidence="5 6" id="KW-0472">Membrane</keyword>
<comment type="subcellular location">
    <subcellularLocation>
        <location evidence="1">Endomembrane system</location>
        <topology evidence="1">Multi-pass membrane protein</topology>
    </subcellularLocation>
</comment>
<dbReference type="Proteomes" id="UP000887458">
    <property type="component" value="Unassembled WGS sequence"/>
</dbReference>